<dbReference type="PANTHER" id="PTHR31286">
    <property type="entry name" value="GLYCINE-RICH CELL WALL STRUCTURAL PROTEIN 1.8-LIKE"/>
    <property type="match status" value="1"/>
</dbReference>
<feature type="compositionally biased region" description="Basic and acidic residues" evidence="1">
    <location>
        <begin position="22"/>
        <end position="35"/>
    </location>
</feature>
<dbReference type="Proteomes" id="UP000594261">
    <property type="component" value="Chromosome 6"/>
</dbReference>
<feature type="compositionally biased region" description="Polar residues" evidence="1">
    <location>
        <begin position="355"/>
        <end position="374"/>
    </location>
</feature>
<evidence type="ECO:0000256" key="1">
    <source>
        <dbReference type="SAM" id="MobiDB-lite"/>
    </source>
</evidence>
<dbReference type="Gramene" id="QL06p037411:mrna">
    <property type="protein sequence ID" value="QL06p037411:mrna"/>
    <property type="gene ID" value="QL06p037411"/>
</dbReference>
<organism evidence="3 4">
    <name type="scientific">Quercus lobata</name>
    <name type="common">Valley oak</name>
    <dbReference type="NCBI Taxonomy" id="97700"/>
    <lineage>
        <taxon>Eukaryota</taxon>
        <taxon>Viridiplantae</taxon>
        <taxon>Streptophyta</taxon>
        <taxon>Embryophyta</taxon>
        <taxon>Tracheophyta</taxon>
        <taxon>Spermatophyta</taxon>
        <taxon>Magnoliopsida</taxon>
        <taxon>eudicotyledons</taxon>
        <taxon>Gunneridae</taxon>
        <taxon>Pentapetalae</taxon>
        <taxon>rosids</taxon>
        <taxon>fabids</taxon>
        <taxon>Fagales</taxon>
        <taxon>Fagaceae</taxon>
        <taxon>Quercus</taxon>
    </lineage>
</organism>
<dbReference type="EnsemblPlants" id="QL06p037411:mrna">
    <property type="protein sequence ID" value="QL06p037411:mrna"/>
    <property type="gene ID" value="QL06p037411"/>
</dbReference>
<evidence type="ECO:0000259" key="2">
    <source>
        <dbReference type="Pfam" id="PF14111"/>
    </source>
</evidence>
<feature type="region of interest" description="Disordered" evidence="1">
    <location>
        <begin position="251"/>
        <end position="290"/>
    </location>
</feature>
<dbReference type="PANTHER" id="PTHR31286:SF99">
    <property type="entry name" value="DUF4283 DOMAIN-CONTAINING PROTEIN"/>
    <property type="match status" value="1"/>
</dbReference>
<reference evidence="3" key="2">
    <citation type="submission" date="2021-01" db="UniProtKB">
        <authorList>
            <consortium name="EnsemblPlants"/>
        </authorList>
    </citation>
    <scope>IDENTIFICATION</scope>
</reference>
<name>A0A7N2M0R6_QUELO</name>
<proteinExistence type="predicted"/>
<dbReference type="Pfam" id="PF14111">
    <property type="entry name" value="DUF4283"/>
    <property type="match status" value="1"/>
</dbReference>
<accession>A0A7N2M0R6</accession>
<dbReference type="AlphaFoldDB" id="A0A7N2M0R6"/>
<evidence type="ECO:0000313" key="3">
    <source>
        <dbReference type="EnsemblPlants" id="QL06p037411:mrna"/>
    </source>
</evidence>
<dbReference type="InterPro" id="IPR025558">
    <property type="entry name" value="DUF4283"/>
</dbReference>
<keyword evidence="4" id="KW-1185">Reference proteome</keyword>
<feature type="compositionally biased region" description="Polar residues" evidence="1">
    <location>
        <begin position="578"/>
        <end position="597"/>
    </location>
</feature>
<feature type="region of interest" description="Disordered" evidence="1">
    <location>
        <begin position="435"/>
        <end position="469"/>
    </location>
</feature>
<feature type="compositionally biased region" description="Polar residues" evidence="1">
    <location>
        <begin position="435"/>
        <end position="456"/>
    </location>
</feature>
<reference evidence="3 4" key="1">
    <citation type="journal article" date="2016" name="G3 (Bethesda)">
        <title>First Draft Assembly and Annotation of the Genome of a California Endemic Oak Quercus lobata Nee (Fagaceae).</title>
        <authorList>
            <person name="Sork V.L."/>
            <person name="Fitz-Gibbon S.T."/>
            <person name="Puiu D."/>
            <person name="Crepeau M."/>
            <person name="Gugger P.F."/>
            <person name="Sherman R."/>
            <person name="Stevens K."/>
            <person name="Langley C.H."/>
            <person name="Pellegrini M."/>
            <person name="Salzberg S.L."/>
        </authorList>
    </citation>
    <scope>NUCLEOTIDE SEQUENCE [LARGE SCALE GENOMIC DNA]</scope>
    <source>
        <strain evidence="3 4">cv. SW786</strain>
    </source>
</reference>
<feature type="region of interest" description="Disordered" evidence="1">
    <location>
        <begin position="1"/>
        <end position="35"/>
    </location>
</feature>
<feature type="compositionally biased region" description="Basic and acidic residues" evidence="1">
    <location>
        <begin position="458"/>
        <end position="469"/>
    </location>
</feature>
<evidence type="ECO:0000313" key="4">
    <source>
        <dbReference type="Proteomes" id="UP000594261"/>
    </source>
</evidence>
<feature type="compositionally biased region" description="Polar residues" evidence="1">
    <location>
        <begin position="383"/>
        <end position="393"/>
    </location>
</feature>
<dbReference type="EMBL" id="LRBV02000006">
    <property type="status" value="NOT_ANNOTATED_CDS"/>
    <property type="molecule type" value="Genomic_DNA"/>
</dbReference>
<feature type="domain" description="DUF4283" evidence="2">
    <location>
        <begin position="100"/>
        <end position="179"/>
    </location>
</feature>
<feature type="region of interest" description="Disordered" evidence="1">
    <location>
        <begin position="337"/>
        <end position="402"/>
    </location>
</feature>
<sequence>MERERLKRSEEEEDALARSTKKFKESHSFQETNEKGKGIKIGSYKDKLVGAMPGAFAQAFGLKSAMQEDLESNIEEESDQDGSLRIGFSREEKVQMRTPWQKALIIKTFGRRMAFSFLVERVRKMWNPCGGMDCIDLGYDYFLVKFELDEDVDTILMGGPWFIGQQFIAIRQWEPEFKASTATLSSVAVWIRLPELPIEYYEPNALLKIGKAIGPVLRIDSHTANGEKGRFARLCIQVNLDKPLVESCPYIREQPKEKSMGRSGEETGEQKDDQAGMQSAQEAEGLKKKEDVQQEYREWMVVNRRKGNNRARSVQRVQTVSHTADVQMTQSSIAITAEPSVASMSRRDGKRKSLHTQPVVSQREMATSNHSQLKSGKGAKNKGISSRTNQKATKSIGLQPKEVGQSSKSGLFVFGSNLEQGLFCFSGSLNPKVTHLESSSPTGKENTATKQYSSGDGRQGEVGDSLQRKDHTEEQAAGLLAFERRGVDHNAEPMVEVFDGSASSTKHSDDKLRAISNKIRNAELGKISIGSRSDVDGDSDFRNEEIDQLPGRMLVDGQPSQGENDPVCRAQIKRNDCSQGNTRGLGNNHALSDSNQGDLGVEERDVGGMEIEKH</sequence>
<dbReference type="OMA" id="VICTEAM"/>
<feature type="region of interest" description="Disordered" evidence="1">
    <location>
        <begin position="578"/>
        <end position="614"/>
    </location>
</feature>
<dbReference type="InterPro" id="IPR040256">
    <property type="entry name" value="At4g02000-like"/>
</dbReference>
<dbReference type="InParanoid" id="A0A7N2M0R6"/>
<feature type="compositionally biased region" description="Basic and acidic residues" evidence="1">
    <location>
        <begin position="601"/>
        <end position="614"/>
    </location>
</feature>
<feature type="compositionally biased region" description="Basic and acidic residues" evidence="1">
    <location>
        <begin position="1"/>
        <end position="10"/>
    </location>
</feature>
<protein>
    <recommendedName>
        <fullName evidence="2">DUF4283 domain-containing protein</fullName>
    </recommendedName>
</protein>
<feature type="compositionally biased region" description="Basic and acidic residues" evidence="1">
    <location>
        <begin position="253"/>
        <end position="274"/>
    </location>
</feature>